<dbReference type="PANTHER" id="PTHR13325:SF3">
    <property type="entry name" value="MEMBRANE-BOUND TRANSCRIPTION FACTOR SITE-2 PROTEASE"/>
    <property type="match status" value="1"/>
</dbReference>
<feature type="transmembrane region" description="Helical" evidence="8">
    <location>
        <begin position="198"/>
        <end position="217"/>
    </location>
</feature>
<feature type="transmembrane region" description="Helical" evidence="8">
    <location>
        <begin position="397"/>
        <end position="419"/>
    </location>
</feature>
<keyword evidence="6 8" id="KW-0472">Membrane</keyword>
<feature type="transmembrane region" description="Helical" evidence="8">
    <location>
        <begin position="257"/>
        <end position="279"/>
    </location>
</feature>
<sequence>MSVSANRLRLRPDLKWQRTEMGAHVAWIAKDPFANEYFHLSERDRSLLQLADGTRSLSEITQECKSLFAPQYVSPESVVEFFAEALRSGLLTGSEEGRDAVDDDTDFDDHASPNQTTLQTKASRRWWHEPLAIRLPGIAVDQELDRLLPCLRAIFSLPVRIAAIAFTIIMAATAVVYFDQIAMHLDAVTREPVADWGVLLIAVIFGLKLLHEIAHAVTCKWFGAECRQIGVMLLFGMPVLYCDVSDAWLLKQRWKRIMVSSAGMMAELFVAAIAMLFWLLLTDSLLRDLCVTVMFVGSVSTVVFNGNPLLRYDGYYILSDWIGVPNLASQASVSMQTWLRRLIWNDALADARIESANRLASHLSPARLRMYWVASLVYRILVYATLGMWVYRQAERVDLGSVVGILLLLVLMLGVSRWLRAVFVPPPSRRRNRLGLLRRPIAIGVIVTSVIAAAFWIPLPHRIKAPMTIGISNSQPIVATSPGRIVDGIREGSLVKQGDVIAKLTNPDLMLSIVEEQTRLQALQTELTSLQSVRPTTRQISDRILVVSKSIDSSQHQLQLLASEASQLEIVAPASGVVFSAAHRVQNIRNTHELRTWESTALAMQNRGAWIEAGTEFGSLGEPGQYDAIALVRQQDLRYVREGQSVSLMLPHLSPGAFRGKVVEVASSSTDKIPEELASKRMVNPSSRGNGPGVAYYQVRVRLRASDQANARPSRPSLAMRSTGYVKINVPWTSLWERLATTISDAF</sequence>
<organism evidence="10 11">
    <name type="scientific">Novipirellula rosea</name>
    <dbReference type="NCBI Taxonomy" id="1031540"/>
    <lineage>
        <taxon>Bacteria</taxon>
        <taxon>Pseudomonadati</taxon>
        <taxon>Planctomycetota</taxon>
        <taxon>Planctomycetia</taxon>
        <taxon>Pirellulales</taxon>
        <taxon>Pirellulaceae</taxon>
        <taxon>Novipirellula</taxon>
    </lineage>
</organism>
<evidence type="ECO:0000256" key="8">
    <source>
        <dbReference type="SAM" id="Phobius"/>
    </source>
</evidence>
<dbReference type="EMBL" id="BAABGA010000120">
    <property type="protein sequence ID" value="GAA4471787.1"/>
    <property type="molecule type" value="Genomic_DNA"/>
</dbReference>
<comment type="cofactor">
    <cofactor evidence="1">
        <name>Zn(2+)</name>
        <dbReference type="ChEBI" id="CHEBI:29105"/>
    </cofactor>
</comment>
<evidence type="ECO:0000313" key="10">
    <source>
        <dbReference type="EMBL" id="GAA4471787.1"/>
    </source>
</evidence>
<dbReference type="Gene3D" id="2.40.30.170">
    <property type="match status" value="1"/>
</dbReference>
<evidence type="ECO:0000313" key="11">
    <source>
        <dbReference type="Proteomes" id="UP001500840"/>
    </source>
</evidence>
<comment type="caution">
    <text evidence="10">The sequence shown here is derived from an EMBL/GenBank/DDBJ whole genome shotgun (WGS) entry which is preliminary data.</text>
</comment>
<evidence type="ECO:0000259" key="9">
    <source>
        <dbReference type="Pfam" id="PF02163"/>
    </source>
</evidence>
<feature type="transmembrane region" description="Helical" evidence="8">
    <location>
        <begin position="157"/>
        <end position="178"/>
    </location>
</feature>
<keyword evidence="11" id="KW-1185">Reference proteome</keyword>
<gene>
    <name evidence="10" type="ORF">GCM10023156_66930</name>
</gene>
<proteinExistence type="inferred from homology"/>
<reference evidence="11" key="1">
    <citation type="journal article" date="2019" name="Int. J. Syst. Evol. Microbiol.">
        <title>The Global Catalogue of Microorganisms (GCM) 10K type strain sequencing project: providing services to taxonomists for standard genome sequencing and annotation.</title>
        <authorList>
            <consortium name="The Broad Institute Genomics Platform"/>
            <consortium name="The Broad Institute Genome Sequencing Center for Infectious Disease"/>
            <person name="Wu L."/>
            <person name="Ma J."/>
        </authorList>
    </citation>
    <scope>NUCLEOTIDE SEQUENCE [LARGE SCALE GENOMIC DNA]</scope>
    <source>
        <strain evidence="11">JCM 17759</strain>
    </source>
</reference>
<protein>
    <submittedName>
        <fullName evidence="10">Hemolysin D</fullName>
    </submittedName>
</protein>
<evidence type="ECO:0000256" key="5">
    <source>
        <dbReference type="ARBA" id="ARBA00022989"/>
    </source>
</evidence>
<keyword evidence="4 8" id="KW-0812">Transmembrane</keyword>
<comment type="subcellular location">
    <subcellularLocation>
        <location evidence="2">Endomembrane system</location>
        <topology evidence="2">Multi-pass membrane protein</topology>
    </subcellularLocation>
</comment>
<evidence type="ECO:0000256" key="7">
    <source>
        <dbReference type="SAM" id="MobiDB-lite"/>
    </source>
</evidence>
<evidence type="ECO:0000256" key="4">
    <source>
        <dbReference type="ARBA" id="ARBA00022692"/>
    </source>
</evidence>
<dbReference type="PANTHER" id="PTHR13325">
    <property type="entry name" value="PROTEASE M50 MEMBRANE-BOUND TRANSCRIPTION FACTOR SITE 2 PROTEASE"/>
    <property type="match status" value="1"/>
</dbReference>
<dbReference type="RefSeq" id="WP_345327980.1">
    <property type="nucleotide sequence ID" value="NZ_BAABGA010000120.1"/>
</dbReference>
<dbReference type="InterPro" id="IPR008915">
    <property type="entry name" value="Peptidase_M50"/>
</dbReference>
<name>A0ABP8NUL8_9BACT</name>
<feature type="compositionally biased region" description="Polar residues" evidence="7">
    <location>
        <begin position="112"/>
        <end position="121"/>
    </location>
</feature>
<evidence type="ECO:0000256" key="2">
    <source>
        <dbReference type="ARBA" id="ARBA00004127"/>
    </source>
</evidence>
<evidence type="ECO:0000256" key="1">
    <source>
        <dbReference type="ARBA" id="ARBA00001947"/>
    </source>
</evidence>
<dbReference type="InterPro" id="IPR001193">
    <property type="entry name" value="MBTPS2"/>
</dbReference>
<feature type="transmembrane region" description="Helical" evidence="8">
    <location>
        <begin position="440"/>
        <end position="459"/>
    </location>
</feature>
<feature type="region of interest" description="Disordered" evidence="7">
    <location>
        <begin position="97"/>
        <end position="121"/>
    </location>
</feature>
<dbReference type="CDD" id="cd05709">
    <property type="entry name" value="S2P-M50"/>
    <property type="match status" value="1"/>
</dbReference>
<feature type="transmembrane region" description="Helical" evidence="8">
    <location>
        <begin position="285"/>
        <end position="304"/>
    </location>
</feature>
<evidence type="ECO:0000256" key="3">
    <source>
        <dbReference type="ARBA" id="ARBA00007931"/>
    </source>
</evidence>
<dbReference type="Proteomes" id="UP001500840">
    <property type="component" value="Unassembled WGS sequence"/>
</dbReference>
<feature type="domain" description="Peptidase M50" evidence="9">
    <location>
        <begin position="200"/>
        <end position="405"/>
    </location>
</feature>
<feature type="transmembrane region" description="Helical" evidence="8">
    <location>
        <begin position="371"/>
        <end position="391"/>
    </location>
</feature>
<comment type="similarity">
    <text evidence="3">Belongs to the peptidase M50B family.</text>
</comment>
<evidence type="ECO:0000256" key="6">
    <source>
        <dbReference type="ARBA" id="ARBA00023136"/>
    </source>
</evidence>
<keyword evidence="5 8" id="KW-1133">Transmembrane helix</keyword>
<dbReference type="Pfam" id="PF02163">
    <property type="entry name" value="Peptidase_M50"/>
    <property type="match status" value="1"/>
</dbReference>
<accession>A0ABP8NUL8</accession>